<sequence>MTLEKSINQGTVLVLGTIFIGLCYQLIPVFFIMNPTLEVVSTIFNAFLGGILAYVVLRREFIDWFKHFSLKWVILGSVLMIITGVVLGNLYTFLVNDSIEQNTVTSVLSWNYFITHVPFLLMGEELISIPLLYGIWKKWGWKFWQASLLSALLFSVWHLAAYNFNFLQILILITPSRLILNYLFKKTNSILVAWMAHILFDLFAFLPYLL</sequence>
<protein>
    <submittedName>
        <fullName evidence="3">CAAX amino terminal protease self-immunity</fullName>
    </submittedName>
</protein>
<feature type="transmembrane region" description="Helical" evidence="1">
    <location>
        <begin position="69"/>
        <end position="93"/>
    </location>
</feature>
<organism evidence="3 4">
    <name type="scientific">Virgibacillus dokdonensis</name>
    <dbReference type="NCBI Taxonomy" id="302167"/>
    <lineage>
        <taxon>Bacteria</taxon>
        <taxon>Bacillati</taxon>
        <taxon>Bacillota</taxon>
        <taxon>Bacilli</taxon>
        <taxon>Bacillales</taxon>
        <taxon>Bacillaceae</taxon>
        <taxon>Virgibacillus</taxon>
    </lineage>
</organism>
<feature type="transmembrane region" description="Helical" evidence="1">
    <location>
        <begin position="12"/>
        <end position="33"/>
    </location>
</feature>
<dbReference type="AlphaFoldDB" id="A0A2K9IZU1"/>
<feature type="transmembrane region" description="Helical" evidence="1">
    <location>
        <begin position="143"/>
        <end position="160"/>
    </location>
</feature>
<feature type="transmembrane region" description="Helical" evidence="1">
    <location>
        <begin position="113"/>
        <end position="136"/>
    </location>
</feature>
<dbReference type="InterPro" id="IPR003675">
    <property type="entry name" value="Rce1/LyrA-like_dom"/>
</dbReference>
<dbReference type="GO" id="GO:0080120">
    <property type="term" value="P:CAAX-box protein maturation"/>
    <property type="evidence" value="ECO:0007669"/>
    <property type="project" value="UniProtKB-ARBA"/>
</dbReference>
<keyword evidence="3" id="KW-0645">Protease</keyword>
<dbReference type="Proteomes" id="UP000234237">
    <property type="component" value="Chromosome"/>
</dbReference>
<evidence type="ECO:0000256" key="1">
    <source>
        <dbReference type="SAM" id="Phobius"/>
    </source>
</evidence>
<dbReference type="Pfam" id="PF02517">
    <property type="entry name" value="Rce1-like"/>
    <property type="match status" value="1"/>
</dbReference>
<keyword evidence="3" id="KW-0378">Hydrolase</keyword>
<feature type="transmembrane region" description="Helical" evidence="1">
    <location>
        <begin position="191"/>
        <end position="209"/>
    </location>
</feature>
<dbReference type="EMBL" id="CP018622">
    <property type="protein sequence ID" value="AUJ25227.1"/>
    <property type="molecule type" value="Genomic_DNA"/>
</dbReference>
<evidence type="ECO:0000313" key="3">
    <source>
        <dbReference type="EMBL" id="AUJ25227.1"/>
    </source>
</evidence>
<keyword evidence="1" id="KW-0812">Transmembrane</keyword>
<dbReference type="GO" id="GO:0006508">
    <property type="term" value="P:proteolysis"/>
    <property type="evidence" value="ECO:0007669"/>
    <property type="project" value="UniProtKB-KW"/>
</dbReference>
<reference evidence="4" key="1">
    <citation type="submission" date="2016-11" db="EMBL/GenBank/DDBJ databases">
        <title>Complete genome sequence of Virgibacillus pantothenticus 21D, a halophilic bacterium isolated from the deep hypersaline anoxic basin Discovery in the Mediterranean Sea.</title>
        <authorList>
            <person name="Zeaiter Z."/>
            <person name="Booth J.M."/>
            <person name="Prosdocimi E.M."/>
            <person name="Mapelli F."/>
            <person name="Fusi M."/>
            <person name="Daffonchio D."/>
            <person name="Borin S."/>
            <person name="Crotti E."/>
        </authorList>
    </citation>
    <scope>NUCLEOTIDE SEQUENCE [LARGE SCALE GENOMIC DNA]</scope>
    <source>
        <strain evidence="4">21D</strain>
    </source>
</reference>
<feature type="transmembrane region" description="Helical" evidence="1">
    <location>
        <begin position="39"/>
        <end position="57"/>
    </location>
</feature>
<evidence type="ECO:0000259" key="2">
    <source>
        <dbReference type="Pfam" id="PF02517"/>
    </source>
</evidence>
<dbReference type="GO" id="GO:0004175">
    <property type="term" value="F:endopeptidase activity"/>
    <property type="evidence" value="ECO:0007669"/>
    <property type="project" value="UniProtKB-ARBA"/>
</dbReference>
<proteinExistence type="predicted"/>
<keyword evidence="1" id="KW-1133">Transmembrane helix</keyword>
<accession>A0A2K9IZU1</accession>
<dbReference type="STRING" id="302167.GCA_900166595_00826"/>
<evidence type="ECO:0000313" key="4">
    <source>
        <dbReference type="Proteomes" id="UP000234237"/>
    </source>
</evidence>
<gene>
    <name evidence="3" type="ORF">A21D_02163</name>
</gene>
<name>A0A2K9IZU1_9BACI</name>
<keyword evidence="1" id="KW-0472">Membrane</keyword>
<dbReference type="KEGG" id="vpn:A21D_02163"/>
<feature type="domain" description="CAAX prenyl protease 2/Lysostaphin resistance protein A-like" evidence="2">
    <location>
        <begin position="112"/>
        <end position="203"/>
    </location>
</feature>